<evidence type="ECO:0000313" key="8">
    <source>
        <dbReference type="Proteomes" id="UP001642409"/>
    </source>
</evidence>
<dbReference type="EMBL" id="CATOUU010000677">
    <property type="protein sequence ID" value="CAI9940469.1"/>
    <property type="molecule type" value="Genomic_DNA"/>
</dbReference>
<keyword evidence="2" id="KW-0378">Hydrolase</keyword>
<accession>A0AA86TNT8</accession>
<evidence type="ECO:0000313" key="4">
    <source>
        <dbReference type="EMBL" id="CAI9921432.1"/>
    </source>
</evidence>
<feature type="region of interest" description="Disordered" evidence="3">
    <location>
        <begin position="119"/>
        <end position="138"/>
    </location>
</feature>
<evidence type="ECO:0000313" key="7">
    <source>
        <dbReference type="EMBL" id="CAL6086679.1"/>
    </source>
</evidence>
<keyword evidence="8" id="KW-1185">Reference proteome</keyword>
<dbReference type="InterPro" id="IPR044925">
    <property type="entry name" value="His-Me_finger_sf"/>
</dbReference>
<dbReference type="AlphaFoldDB" id="A0AA86TNT8"/>
<keyword evidence="1" id="KW-0540">Nuclease</keyword>
<dbReference type="InterPro" id="IPR007346">
    <property type="entry name" value="Endonuclease-I"/>
</dbReference>
<reference evidence="4" key="1">
    <citation type="submission" date="2023-06" db="EMBL/GenBank/DDBJ databases">
        <authorList>
            <person name="Kurt Z."/>
        </authorList>
    </citation>
    <scope>NUCLEOTIDE SEQUENCE</scope>
</reference>
<name>A0AA86TNT8_9EUKA</name>
<gene>
    <name evidence="5" type="ORF">HINF_LOCUS28114</name>
    <name evidence="6" type="ORF">HINF_LOCUS57198</name>
    <name evidence="7" type="ORF">HINF_LOCUS63281</name>
    <name evidence="4" type="ORF">HINF_LOCUS9077</name>
</gene>
<dbReference type="SUPFAM" id="SSF54060">
    <property type="entry name" value="His-Me finger endonucleases"/>
    <property type="match status" value="1"/>
</dbReference>
<sequence>MYNDPTDQAVYCVYCSRMPCVYNSMDTGCNADLNCEHTVPQSFFNKQDLMVSDTHHLRTAWSKANNGRQNYPFKRLNGTSGTFFGPNFTQTTKQPPQIENWSVLDKGLARDRFNWGTRRGQSLTFTPGTQPKPEVLPK</sequence>
<protein>
    <submittedName>
        <fullName evidence="4">Endonuclease I</fullName>
    </submittedName>
    <submittedName>
        <fullName evidence="6">Endonuclease_I</fullName>
    </submittedName>
</protein>
<organism evidence="4">
    <name type="scientific">Hexamita inflata</name>
    <dbReference type="NCBI Taxonomy" id="28002"/>
    <lineage>
        <taxon>Eukaryota</taxon>
        <taxon>Metamonada</taxon>
        <taxon>Diplomonadida</taxon>
        <taxon>Hexamitidae</taxon>
        <taxon>Hexamitinae</taxon>
        <taxon>Hexamita</taxon>
    </lineage>
</organism>
<dbReference type="GO" id="GO:0016787">
    <property type="term" value="F:hydrolase activity"/>
    <property type="evidence" value="ECO:0007669"/>
    <property type="project" value="UniProtKB-KW"/>
</dbReference>
<proteinExistence type="predicted"/>
<evidence type="ECO:0000313" key="5">
    <source>
        <dbReference type="EMBL" id="CAI9940469.1"/>
    </source>
</evidence>
<evidence type="ECO:0000256" key="2">
    <source>
        <dbReference type="ARBA" id="ARBA00022801"/>
    </source>
</evidence>
<evidence type="ECO:0000256" key="1">
    <source>
        <dbReference type="ARBA" id="ARBA00022722"/>
    </source>
</evidence>
<dbReference type="GO" id="GO:0004519">
    <property type="term" value="F:endonuclease activity"/>
    <property type="evidence" value="ECO:0007669"/>
    <property type="project" value="UniProtKB-KW"/>
</dbReference>
<dbReference type="PANTHER" id="PTHR33607">
    <property type="entry name" value="ENDONUCLEASE-1"/>
    <property type="match status" value="1"/>
</dbReference>
<evidence type="ECO:0000256" key="3">
    <source>
        <dbReference type="SAM" id="MobiDB-lite"/>
    </source>
</evidence>
<dbReference type="Pfam" id="PF04231">
    <property type="entry name" value="Endonuclease_1"/>
    <property type="match status" value="1"/>
</dbReference>
<dbReference type="EMBL" id="CAXDID020000314">
    <property type="protein sequence ID" value="CAL6075423.1"/>
    <property type="molecule type" value="Genomic_DNA"/>
</dbReference>
<dbReference type="Proteomes" id="UP001642409">
    <property type="component" value="Unassembled WGS sequence"/>
</dbReference>
<dbReference type="EMBL" id="CAXDID020000395">
    <property type="protein sequence ID" value="CAL6086679.1"/>
    <property type="molecule type" value="Genomic_DNA"/>
</dbReference>
<keyword evidence="4" id="KW-0255">Endonuclease</keyword>
<feature type="compositionally biased region" description="Polar residues" evidence="3">
    <location>
        <begin position="119"/>
        <end position="129"/>
    </location>
</feature>
<dbReference type="EMBL" id="CATOUU010000224">
    <property type="protein sequence ID" value="CAI9921432.1"/>
    <property type="molecule type" value="Genomic_DNA"/>
</dbReference>
<dbReference type="PANTHER" id="PTHR33607:SF2">
    <property type="entry name" value="ENDONUCLEASE-1"/>
    <property type="match status" value="1"/>
</dbReference>
<reference evidence="6 8" key="2">
    <citation type="submission" date="2024-07" db="EMBL/GenBank/DDBJ databases">
        <authorList>
            <person name="Akdeniz Z."/>
        </authorList>
    </citation>
    <scope>NUCLEOTIDE SEQUENCE [LARGE SCALE GENOMIC DNA]</scope>
</reference>
<comment type="caution">
    <text evidence="4">The sequence shown here is derived from an EMBL/GenBank/DDBJ whole genome shotgun (WGS) entry which is preliminary data.</text>
</comment>
<evidence type="ECO:0000313" key="6">
    <source>
        <dbReference type="EMBL" id="CAL6075423.1"/>
    </source>
</evidence>